<evidence type="ECO:0000313" key="1">
    <source>
        <dbReference type="EMBL" id="RDV14582.1"/>
    </source>
</evidence>
<dbReference type="PANTHER" id="PTHR47473">
    <property type="entry name" value="BTA1P"/>
    <property type="match status" value="1"/>
</dbReference>
<gene>
    <name evidence="1" type="ORF">DXT99_14385</name>
</gene>
<organism evidence="1 2">
    <name type="scientific">Pontibacter diazotrophicus</name>
    <dbReference type="NCBI Taxonomy" id="1400979"/>
    <lineage>
        <taxon>Bacteria</taxon>
        <taxon>Pseudomonadati</taxon>
        <taxon>Bacteroidota</taxon>
        <taxon>Cytophagia</taxon>
        <taxon>Cytophagales</taxon>
        <taxon>Hymenobacteraceae</taxon>
        <taxon>Pontibacter</taxon>
    </lineage>
</organism>
<keyword evidence="2" id="KW-1185">Reference proteome</keyword>
<dbReference type="Proteomes" id="UP000256708">
    <property type="component" value="Unassembled WGS sequence"/>
</dbReference>
<dbReference type="OrthoDB" id="1522784at2"/>
<dbReference type="InterPro" id="IPR021829">
    <property type="entry name" value="DUF3419"/>
</dbReference>
<accession>A0A3D8LCA1</accession>
<sequence length="371" mass="42724">MHSEFYNVELDRIRYSLVWEDSNTLYRGLEVHPHDQVLVITSAGCNVLNTLLKAPASVTAIDLNPVQNKLLLFKKHLILQYDYAAFRALLGLDGPESVAEAWRQIEATLPEDMRRYWSSFFLCHPNGLMAAGKLETYLNGFYHTLDSSLQEKLKQLIDFEEVEAQYLFFLKELHHTPFQEQFTFYFDEANLSKGRDPKLFKYAAESGGTTFYKRLQTQIASQLVKNNFFFRFFFFGPTGIPPEILPPCYQEQSFKLLQGQLHKLKVVNAEAIDYLLSEEGRQVNKASLSNIFEYTSHAEFNQVYQRLFAAQDRDLRMIFWNLLQEQGAGTAADNWLNAPLSAALSKTDACFYFRNVRVQANVFSEASTSLS</sequence>
<comment type="caution">
    <text evidence="1">The sequence shown here is derived from an EMBL/GenBank/DDBJ whole genome shotgun (WGS) entry which is preliminary data.</text>
</comment>
<dbReference type="RefSeq" id="WP_115566261.1">
    <property type="nucleotide sequence ID" value="NZ_QRGR01000014.1"/>
</dbReference>
<evidence type="ECO:0000313" key="2">
    <source>
        <dbReference type="Proteomes" id="UP000256708"/>
    </source>
</evidence>
<dbReference type="AlphaFoldDB" id="A0A3D8LCA1"/>
<name>A0A3D8LCA1_9BACT</name>
<reference evidence="2" key="1">
    <citation type="submission" date="2018-08" db="EMBL/GenBank/DDBJ databases">
        <authorList>
            <person name="Liu Z.-W."/>
            <person name="Du Z.-J."/>
        </authorList>
    </citation>
    <scope>NUCLEOTIDE SEQUENCE [LARGE SCALE GENOMIC DNA]</scope>
    <source>
        <strain evidence="2">H4X</strain>
    </source>
</reference>
<dbReference type="EMBL" id="QRGR01000014">
    <property type="protein sequence ID" value="RDV14582.1"/>
    <property type="molecule type" value="Genomic_DNA"/>
</dbReference>
<protein>
    <submittedName>
        <fullName evidence="1">DUF3419 family protein</fullName>
    </submittedName>
</protein>
<dbReference type="PANTHER" id="PTHR47473:SF1">
    <property type="entry name" value="METHYLTRANSFERASE DOMAIN-CONTAINING PROTEIN"/>
    <property type="match status" value="1"/>
</dbReference>
<dbReference type="Pfam" id="PF11899">
    <property type="entry name" value="DUF3419"/>
    <property type="match status" value="1"/>
</dbReference>
<proteinExistence type="predicted"/>